<dbReference type="CDD" id="cd17923">
    <property type="entry name" value="DEXHc_Hrq1-like"/>
    <property type="match status" value="1"/>
</dbReference>
<evidence type="ECO:0000313" key="7">
    <source>
        <dbReference type="Proteomes" id="UP000309215"/>
    </source>
</evidence>
<dbReference type="PANTHER" id="PTHR47957">
    <property type="entry name" value="ATP-DEPENDENT HELICASE HRQ1"/>
    <property type="match status" value="1"/>
</dbReference>
<sequence length="1784" mass="199045">MSGKSMDVFSLRDSIVAEYRKFATSFTTIHADDIRSQVEALYAKGRFWPDPLIQINPSYKRGANIETLIAGSALAPGTAEIFRADGAPLSLYKHQEQAIALASQGESYVVTTGTGSGKSLCFFIPIVSAVLAEKRGSASKRTRAIIIYPMNALANSQLEELDKFVANVQGERPITFARYTGQEDSEERRRVAENPPDILLTNFMMLELLMTRQDELDRKVIGNCAGLRFLVLDELHTYRGRQGADVALLVRRVRERLSPEKLQCIGTSATMASEGSARNKQEVVAGIASKLFSTTVDPSHVIIEELERVTDKSRRAESVKSVLGAAIDGGLPSNISDDGLHNHPLAIWTETRLGITTTDANPAWHRARPRTLDEAARELAAEAGRDEEACRAALRTLLLVSSLPERDRTGDPSATHRSFFAFKLHQFISGAGHAFATFEPPGKRSVTVEGQQYLPGDPDKRLYPVHFCRECGHEYHPVRFVSDSGERVFLARDIDDAAPAKTDDEPESDEDESPDREVFGFLTLHARDPEFTFADREEDYPETWLDFDAAGNPRIKSHYRSARAREVIVTPNGKVGSGAKAWFIPGRFRFCLRCGATHSTSARDRTRLASLSAEGRSSATTVLVASALRWMHGRDSGLTTHTRKLLGFTDNRQDAALQSGHFNDFLFVSLIRAAFLSALDVAGDKRLRSDELGAAQQRALGFDRPAPELRSEWLLEPTLKGFNLQEAESALRQVLSYRVWFDQRRGWRYTNPNLEQLGLVNVEYLGLDDLASDEELFAAAPDVLRLASPAVRKSVYLEVFDHLRKWMAIRSQVLDPTVIEQMLQKSHSRLRAPWGFGNDEKPRKARWLLISPPSRKNTSLRDEDLIVRGGSRSALGKTIKSSRGSRTPQEPDGRKLWDNPSTVRALKPEYFDTLIEVLLKAACTHGLVSEEVTPFGDQTGFRLNDACVLFKRSTPDIDPNHPNENAFFRDFYANLAVTLREPIHPLFGFEAREHTAQVDGEKRAVREKRFRFGMKEREELGSDEKHLREIGEANRFLPVLFCSPTMELGVDISALNAVYMRNVPPTPANYAQRSGRAGRSGQAALVLTYSSSQSPHDQYFFRDPKAMVHGEVRPPLLDLANRDLVESHLSAVWLACTELPLDPSIAELLVLSETGRPLKKDVKVPMALPKVAEEARRRIRRVLDLLDEDLTKELAPWYRERGRDVFADEVVERALTRFEQAFNRWRYIFAAAEQQRDAARRTMDDYSAPQNEKRAAQGRHAQAIDQLNLLQSDTRNLNSPSSDFNTYRYLATEGFLPGYNFPRLPLMAYIPATNDGRGRQTYLQRPRFLALSEFGPRSLVYHEGRAYRVVRAMLSLNQQASATADVRLATKTVRICKACGAGHWNDEASMCHACSASLGDAEIVNHTYRIENVSTQPAERITANDEERQRQGFELQTTFEWATRDHALDVRKGVALDEEGEIVRLAYGPGATITRLNKGLRRRKNRTQLGFMMDPVSGYWAKNEDEGDDGSDPTASPRQWIVPSVQDRKNALLLQPSDAELSQATLTTVQHALLRGIEAVFQLEEGEILAEPMPQRDARTGFLFYEATEGGAGVLTRLVAEPESLAEVAREALAIMHFDLADGLPSTVTTFVDAPGGACVAACYRCVMSYFNQPDHELLDRRNEGARGLLLRLAGGRLTGLEAPVSRRPTEPPHMPAGGDLASAWRIYAHGRELPSPDSEPLLIDEQSVTLVWRGHYVAALFAQNSVLAAKLENKGFEVVVLGENEESWAEPTSSLAKLLGRPA</sequence>
<proteinExistence type="predicted"/>
<dbReference type="InterPro" id="IPR027417">
    <property type="entry name" value="P-loop_NTPase"/>
</dbReference>
<evidence type="ECO:0000259" key="5">
    <source>
        <dbReference type="PROSITE" id="PS51194"/>
    </source>
</evidence>
<evidence type="ECO:0000256" key="3">
    <source>
        <dbReference type="SAM" id="MobiDB-lite"/>
    </source>
</evidence>
<dbReference type="InterPro" id="IPR014001">
    <property type="entry name" value="Helicase_ATP-bd"/>
</dbReference>
<evidence type="ECO:0000256" key="1">
    <source>
        <dbReference type="ARBA" id="ARBA00022741"/>
    </source>
</evidence>
<keyword evidence="6" id="KW-0347">Helicase</keyword>
<gene>
    <name evidence="6" type="ORF">E8A74_25980</name>
</gene>
<dbReference type="InterPro" id="IPR018973">
    <property type="entry name" value="MZB"/>
</dbReference>
<dbReference type="GO" id="GO:0005524">
    <property type="term" value="F:ATP binding"/>
    <property type="evidence" value="ECO:0007669"/>
    <property type="project" value="UniProtKB-KW"/>
</dbReference>
<dbReference type="EMBL" id="SSMQ01000029">
    <property type="protein sequence ID" value="TKD03415.1"/>
    <property type="molecule type" value="Genomic_DNA"/>
</dbReference>
<dbReference type="GO" id="GO:0003676">
    <property type="term" value="F:nucleic acid binding"/>
    <property type="evidence" value="ECO:0007669"/>
    <property type="project" value="InterPro"/>
</dbReference>
<dbReference type="OrthoDB" id="9815222at2"/>
<evidence type="ECO:0000256" key="2">
    <source>
        <dbReference type="ARBA" id="ARBA00022840"/>
    </source>
</evidence>
<dbReference type="PANTHER" id="PTHR47957:SF3">
    <property type="entry name" value="ATP-DEPENDENT HELICASE HRQ1"/>
    <property type="match status" value="1"/>
</dbReference>
<reference evidence="6 7" key="1">
    <citation type="submission" date="2019-04" db="EMBL/GenBank/DDBJ databases">
        <authorList>
            <person name="Li Y."/>
            <person name="Wang J."/>
        </authorList>
    </citation>
    <scope>NUCLEOTIDE SEQUENCE [LARGE SCALE GENOMIC DNA]</scope>
    <source>
        <strain evidence="6 7">DSM 14668</strain>
    </source>
</reference>
<dbReference type="Pfam" id="PF00270">
    <property type="entry name" value="DEAD"/>
    <property type="match status" value="1"/>
</dbReference>
<feature type="domain" description="Helicase ATP-binding" evidence="4">
    <location>
        <begin position="99"/>
        <end position="274"/>
    </location>
</feature>
<dbReference type="GO" id="GO:0036297">
    <property type="term" value="P:interstrand cross-link repair"/>
    <property type="evidence" value="ECO:0007669"/>
    <property type="project" value="TreeGrafter"/>
</dbReference>
<dbReference type="InterPro" id="IPR001650">
    <property type="entry name" value="Helicase_C-like"/>
</dbReference>
<dbReference type="PROSITE" id="PS51194">
    <property type="entry name" value="HELICASE_CTER"/>
    <property type="match status" value="1"/>
</dbReference>
<dbReference type="GO" id="GO:0006289">
    <property type="term" value="P:nucleotide-excision repair"/>
    <property type="evidence" value="ECO:0007669"/>
    <property type="project" value="TreeGrafter"/>
</dbReference>
<keyword evidence="7" id="KW-1185">Reference proteome</keyword>
<protein>
    <submittedName>
        <fullName evidence="6">DEAD/DEAH box helicase</fullName>
    </submittedName>
</protein>
<feature type="domain" description="Helicase C-terminal" evidence="5">
    <location>
        <begin position="935"/>
        <end position="1125"/>
    </location>
</feature>
<dbReference type="InterPro" id="IPR011545">
    <property type="entry name" value="DEAD/DEAH_box_helicase_dom"/>
</dbReference>
<organism evidence="6 7">
    <name type="scientific">Polyangium fumosum</name>
    <dbReference type="NCBI Taxonomy" id="889272"/>
    <lineage>
        <taxon>Bacteria</taxon>
        <taxon>Pseudomonadati</taxon>
        <taxon>Myxococcota</taxon>
        <taxon>Polyangia</taxon>
        <taxon>Polyangiales</taxon>
        <taxon>Polyangiaceae</taxon>
        <taxon>Polyangium</taxon>
    </lineage>
</organism>
<dbReference type="RefSeq" id="WP_136931767.1">
    <property type="nucleotide sequence ID" value="NZ_SSMQ01000029.1"/>
</dbReference>
<keyword evidence="1" id="KW-0547">Nucleotide-binding</keyword>
<name>A0A4U1J9V7_9BACT</name>
<dbReference type="SMART" id="SM00487">
    <property type="entry name" value="DEXDc"/>
    <property type="match status" value="1"/>
</dbReference>
<comment type="caution">
    <text evidence="6">The sequence shown here is derived from an EMBL/GenBank/DDBJ whole genome shotgun (WGS) entry which is preliminary data.</text>
</comment>
<evidence type="ECO:0000313" key="6">
    <source>
        <dbReference type="EMBL" id="TKD03415.1"/>
    </source>
</evidence>
<dbReference type="Pfam" id="PF00271">
    <property type="entry name" value="Helicase_C"/>
    <property type="match status" value="1"/>
</dbReference>
<dbReference type="Gene3D" id="3.40.50.300">
    <property type="entry name" value="P-loop containing nucleotide triphosphate hydrolases"/>
    <property type="match status" value="2"/>
</dbReference>
<dbReference type="Proteomes" id="UP000309215">
    <property type="component" value="Unassembled WGS sequence"/>
</dbReference>
<dbReference type="GO" id="GO:0043138">
    <property type="term" value="F:3'-5' DNA helicase activity"/>
    <property type="evidence" value="ECO:0007669"/>
    <property type="project" value="TreeGrafter"/>
</dbReference>
<evidence type="ECO:0000259" key="4">
    <source>
        <dbReference type="PROSITE" id="PS51192"/>
    </source>
</evidence>
<dbReference type="Pfam" id="PF09369">
    <property type="entry name" value="MZB"/>
    <property type="match status" value="1"/>
</dbReference>
<dbReference type="SUPFAM" id="SSF52540">
    <property type="entry name" value="P-loop containing nucleoside triphosphate hydrolases"/>
    <property type="match status" value="2"/>
</dbReference>
<dbReference type="PROSITE" id="PS51192">
    <property type="entry name" value="HELICASE_ATP_BIND_1"/>
    <property type="match status" value="1"/>
</dbReference>
<feature type="region of interest" description="Disordered" evidence="3">
    <location>
        <begin position="495"/>
        <end position="515"/>
    </location>
</feature>
<keyword evidence="2" id="KW-0067">ATP-binding</keyword>
<dbReference type="SMART" id="SM00490">
    <property type="entry name" value="HELICc"/>
    <property type="match status" value="1"/>
</dbReference>
<keyword evidence="6" id="KW-0378">Hydrolase</keyword>
<feature type="compositionally biased region" description="Acidic residues" evidence="3">
    <location>
        <begin position="504"/>
        <end position="514"/>
    </location>
</feature>
<accession>A0A4U1J9V7</accession>